<accession>A0A1L8WPZ4</accession>
<feature type="transmembrane region" description="Helical" evidence="1">
    <location>
        <begin position="234"/>
        <end position="255"/>
    </location>
</feature>
<comment type="caution">
    <text evidence="2">The sequence shown here is derived from an EMBL/GenBank/DDBJ whole genome shotgun (WGS) entry which is preliminary data.</text>
</comment>
<feature type="transmembrane region" description="Helical" evidence="1">
    <location>
        <begin position="595"/>
        <end position="615"/>
    </location>
</feature>
<gene>
    <name evidence="2" type="ORF">RV14_GL001785</name>
</gene>
<name>A0A1L8WPZ4_9ENTE</name>
<evidence type="ECO:0000313" key="3">
    <source>
        <dbReference type="Proteomes" id="UP000182152"/>
    </source>
</evidence>
<feature type="transmembrane region" description="Helical" evidence="1">
    <location>
        <begin position="309"/>
        <end position="333"/>
    </location>
</feature>
<evidence type="ECO:0008006" key="4">
    <source>
        <dbReference type="Google" id="ProtNLM"/>
    </source>
</evidence>
<keyword evidence="1" id="KW-0812">Transmembrane</keyword>
<dbReference type="Proteomes" id="UP000182152">
    <property type="component" value="Unassembled WGS sequence"/>
</dbReference>
<keyword evidence="3" id="KW-1185">Reference proteome</keyword>
<dbReference type="EMBL" id="JXLB01000005">
    <property type="protein sequence ID" value="OJG83090.1"/>
    <property type="molecule type" value="Genomic_DNA"/>
</dbReference>
<feature type="transmembrane region" description="Helical" evidence="1">
    <location>
        <begin position="6"/>
        <end position="27"/>
    </location>
</feature>
<evidence type="ECO:0000256" key="1">
    <source>
        <dbReference type="SAM" id="Phobius"/>
    </source>
</evidence>
<dbReference type="STRING" id="150033.RV14_GL001785"/>
<dbReference type="AlphaFoldDB" id="A0A1L8WPZ4"/>
<organism evidence="2 3">
    <name type="scientific">Enterococcus ratti</name>
    <dbReference type="NCBI Taxonomy" id="150033"/>
    <lineage>
        <taxon>Bacteria</taxon>
        <taxon>Bacillati</taxon>
        <taxon>Bacillota</taxon>
        <taxon>Bacilli</taxon>
        <taxon>Lactobacillales</taxon>
        <taxon>Enterococcaceae</taxon>
        <taxon>Enterococcus</taxon>
    </lineage>
</organism>
<feature type="transmembrane region" description="Helical" evidence="1">
    <location>
        <begin position="635"/>
        <end position="663"/>
    </location>
</feature>
<reference evidence="2 3" key="1">
    <citation type="submission" date="2014-12" db="EMBL/GenBank/DDBJ databases">
        <title>Draft genome sequences of 29 type strains of Enterococci.</title>
        <authorList>
            <person name="Zhong Z."/>
            <person name="Sun Z."/>
            <person name="Liu W."/>
            <person name="Zhang W."/>
            <person name="Zhang H."/>
        </authorList>
    </citation>
    <scope>NUCLEOTIDE SEQUENCE [LARGE SCALE GENOMIC DNA]</scope>
    <source>
        <strain evidence="2 3">DSM 15687</strain>
    </source>
</reference>
<evidence type="ECO:0000313" key="2">
    <source>
        <dbReference type="EMBL" id="OJG83090.1"/>
    </source>
</evidence>
<sequence length="706" mass="82079">MKKYVYIGIIVQLLLTIFIFLSVINQLELNKLLYKDKTKITLLVESDAVVKEPKKQADYLIKAAKNNQIGLFKYIFSSDTNLKIYTNQAMKNGFTVLGNPNRSNAEALKSRKDFIWTNSKINLELKKFAAIPETGISGVYYIQGNTQKSIRTFLKDIHKLGTIKTDFTNNYDLNVRKSLFDQDRYLLFLVWFLLFVVNLAILIQFFIKQNKKITLLRLFGWSTQNILKSFMSPIMRLFLFTLLIASLSVITYFFLIYKGIPFIISFAFLLLLTALLFIIIYSFSIYLLIKLIYRSNHAKHLKGKNYSNWGIAFNLFCKLVVATTIIVLGTFLLNERYALIQYQHQNAYWENTKNVYAVQVRFITNDLEEYRPYEKNLKNFFTEATDKKGLFLIDASNYEKLSNGKPLYEMNTKSDVEQLISPAGKSIVINKNYFIHNPIVDVQGKSPMDKLIDSPDCLNLLVPSSLKKFEKEITLRYLEHFAFLKQPIGETIKIKKAKINIIYVKNHQNYFTYNPNIDKKDFTIIDPISIVDTGNLDASFYAAWLTNSCFVQSIKEDGFNYLLPVIIQTNVLPSIQNTVSIYNFRAEELHSKRRFIYMISLLLICLTVVQIYNVFSSYQLIVEKYKYSLHIKRIFGYSFLQLFSPIIMPNILLDGILVTVLFIIYKKQSILLAITCWSILEILTTLFTMYYLSTSIHKTTIEKKGE</sequence>
<feature type="transmembrane region" description="Helical" evidence="1">
    <location>
        <begin position="262"/>
        <end position="289"/>
    </location>
</feature>
<protein>
    <recommendedName>
        <fullName evidence="4">Bacteriocin-associated integral membrane protein</fullName>
    </recommendedName>
</protein>
<dbReference type="RefSeq" id="WP_071854862.1">
    <property type="nucleotide sequence ID" value="NZ_JXLB01000005.1"/>
</dbReference>
<dbReference type="OrthoDB" id="2076832at2"/>
<feature type="transmembrane region" description="Helical" evidence="1">
    <location>
        <begin position="185"/>
        <end position="207"/>
    </location>
</feature>
<keyword evidence="1" id="KW-0472">Membrane</keyword>
<feature type="transmembrane region" description="Helical" evidence="1">
    <location>
        <begin position="670"/>
        <end position="692"/>
    </location>
</feature>
<keyword evidence="1" id="KW-1133">Transmembrane helix</keyword>
<proteinExistence type="predicted"/>